<evidence type="ECO:0008006" key="3">
    <source>
        <dbReference type="Google" id="ProtNLM"/>
    </source>
</evidence>
<dbReference type="EMBL" id="JASWHZ010000002">
    <property type="protein sequence ID" value="MDL2419477.1"/>
    <property type="molecule type" value="Genomic_DNA"/>
</dbReference>
<geneLocation type="plasmid" evidence="1">
    <name>pBS01</name>
</geneLocation>
<evidence type="ECO:0000313" key="1">
    <source>
        <dbReference type="EMBL" id="MDL2419477.1"/>
    </source>
</evidence>
<sequence length="457" mass="54261">MINKFPVEWMYAAFIKIRFEEGKNYMILPIEKWMVEQDFPIEVTNLLDEGFTCYKAGAYRAGLLFSYLGFEKIIKNRLLDARCPDNIPEGAWTSIQRDVNNDAKWEETVFDTITGYSRNPIFLQDNKKREEMNRHLSYWRDRRNDTAHAKENEINYAHVESFWTFMQSYLPKLVVRGSRTAILDSIEKHFDHRFTPENTDFSHIMQQIKHSLYDDDLISFYQEVQLIFEEIDPFFMIFENKDMNKFWDEIFKLGDPFTTELIRFLKDGNSFNIFNAFISEYTQRIALFDGDKQFIHNLWYDKMKELNNPYKLLAALLRNNLVEEKSKRTAFEKLMLNLKNTTPSDDLDYKTLIENGYLTVFKERVFTMDDGISVSGVDFKWENSNINPICHYISNNVLDEQVVRWLCVAFYSPPYPDKLRASLNELFSREKELKQKFIKIAQKIGVTPPVNLGFNEQ</sequence>
<protein>
    <recommendedName>
        <fullName evidence="3">Apea-like HEPN domain-containing protein</fullName>
    </recommendedName>
</protein>
<name>A0ABT7L0G6_9BACI</name>
<accession>A0ABT7L0G6</accession>
<dbReference type="Proteomes" id="UP001229716">
    <property type="component" value="Unassembled WGS sequence"/>
</dbReference>
<gene>
    <name evidence="1" type="ORF">P6F46_28630</name>
</gene>
<comment type="caution">
    <text evidence="1">The sequence shown here is derived from an EMBL/GenBank/DDBJ whole genome shotgun (WGS) entry which is preliminary data.</text>
</comment>
<proteinExistence type="predicted"/>
<organism evidence="1 2">
    <name type="scientific">Bacillus shihchuchen</name>
    <dbReference type="NCBI Taxonomy" id="3036942"/>
    <lineage>
        <taxon>Bacteria</taxon>
        <taxon>Bacillati</taxon>
        <taxon>Bacillota</taxon>
        <taxon>Bacilli</taxon>
        <taxon>Bacillales</taxon>
        <taxon>Bacillaceae</taxon>
        <taxon>Bacillus</taxon>
        <taxon>Bacillus cereus group</taxon>
    </lineage>
</organism>
<keyword evidence="2" id="KW-1185">Reference proteome</keyword>
<keyword evidence="1" id="KW-0614">Plasmid</keyword>
<evidence type="ECO:0000313" key="2">
    <source>
        <dbReference type="Proteomes" id="UP001229716"/>
    </source>
</evidence>
<reference evidence="1 2" key="1">
    <citation type="journal article" date="2023" name="Int. J. Mol. Sci.">
        <title>Pathogenicity and Genomic Characterization of a Novel Genospecies, Bacillus shihchuchen, of the Bacillus cereus Group Isolated from Chinese Softshell Turtle (Pelodiscus sinensis).</title>
        <authorList>
            <person name="Cheng L.W."/>
            <person name="Byadgi O.V."/>
            <person name="Tsai C.E."/>
            <person name="Wang P.C."/>
            <person name="Chen S.C."/>
        </authorList>
    </citation>
    <scope>NUCLEOTIDE SEQUENCE [LARGE SCALE GENOMIC DNA]</scope>
    <source>
        <strain evidence="1 2">QF108-045</strain>
    </source>
</reference>